<dbReference type="EMBL" id="PYAT01000004">
    <property type="protein sequence ID" value="PSL40640.1"/>
    <property type="molecule type" value="Genomic_DNA"/>
</dbReference>
<dbReference type="Proteomes" id="UP000242682">
    <property type="component" value="Unassembled WGS sequence"/>
</dbReference>
<sequence>MAEWKHKRPLRREVKEVKENENKKTEATSDSSKWVRIRLFPIWLRILIVLAILAVAMVLGVMIGYGVIGDGEPADALKWRTWQHIIDIMSGRK</sequence>
<proteinExistence type="predicted"/>
<dbReference type="OrthoDB" id="2300232at2"/>
<keyword evidence="2" id="KW-0804">Transcription</keyword>
<dbReference type="RefSeq" id="WP_106532861.1">
    <property type="nucleotide sequence ID" value="NZ_PYAT01000004.1"/>
</dbReference>
<feature type="transmembrane region" description="Helical" evidence="1">
    <location>
        <begin position="42"/>
        <end position="68"/>
    </location>
</feature>
<keyword evidence="1" id="KW-0812">Transmembrane</keyword>
<keyword evidence="1" id="KW-1133">Transmembrane helix</keyword>
<dbReference type="GO" id="GO:0000428">
    <property type="term" value="C:DNA-directed RNA polymerase complex"/>
    <property type="evidence" value="ECO:0007669"/>
    <property type="project" value="UniProtKB-KW"/>
</dbReference>
<protein>
    <submittedName>
        <fullName evidence="2">DNA-directed RNA polymerase subunit beta</fullName>
    </submittedName>
</protein>
<dbReference type="InterPro" id="IPR024596">
    <property type="entry name" value="RNApol_su_b/EpuA"/>
</dbReference>
<comment type="caution">
    <text evidence="2">The sequence shown here is derived from an EMBL/GenBank/DDBJ whole genome shotgun (WGS) entry which is preliminary data.</text>
</comment>
<gene>
    <name evidence="2" type="ORF">B0H99_104102</name>
</gene>
<dbReference type="AlphaFoldDB" id="A0A2P8H370"/>
<keyword evidence="2" id="KW-0240">DNA-directed RNA polymerase</keyword>
<evidence type="ECO:0000313" key="3">
    <source>
        <dbReference type="Proteomes" id="UP000242682"/>
    </source>
</evidence>
<dbReference type="Pfam" id="PF11772">
    <property type="entry name" value="EpuA"/>
    <property type="match status" value="1"/>
</dbReference>
<organism evidence="2 3">
    <name type="scientific">Planomicrobium soli</name>
    <dbReference type="NCBI Taxonomy" id="1176648"/>
    <lineage>
        <taxon>Bacteria</taxon>
        <taxon>Bacillati</taxon>
        <taxon>Bacillota</taxon>
        <taxon>Bacilli</taxon>
        <taxon>Bacillales</taxon>
        <taxon>Caryophanaceae</taxon>
        <taxon>Planomicrobium</taxon>
    </lineage>
</organism>
<accession>A0A2P8H370</accession>
<evidence type="ECO:0000256" key="1">
    <source>
        <dbReference type="SAM" id="Phobius"/>
    </source>
</evidence>
<keyword evidence="1" id="KW-0472">Membrane</keyword>
<evidence type="ECO:0000313" key="2">
    <source>
        <dbReference type="EMBL" id="PSL40640.1"/>
    </source>
</evidence>
<reference evidence="2 3" key="1">
    <citation type="submission" date="2018-03" db="EMBL/GenBank/DDBJ databases">
        <title>Genomic Encyclopedia of Type Strains, Phase III (KMG-III): the genomes of soil and plant-associated and newly described type strains.</title>
        <authorList>
            <person name="Whitman W."/>
        </authorList>
    </citation>
    <scope>NUCLEOTIDE SEQUENCE [LARGE SCALE GENOMIC DNA]</scope>
    <source>
        <strain evidence="2 3">CGMCC 1.12259</strain>
    </source>
</reference>
<keyword evidence="3" id="KW-1185">Reference proteome</keyword>
<name>A0A2P8H370_9BACL</name>